<dbReference type="Pfam" id="PF01545">
    <property type="entry name" value="Cation_efflux"/>
    <property type="match status" value="1"/>
</dbReference>
<name>A0ABS1JDN6_9BACL</name>
<protein>
    <submittedName>
        <fullName evidence="11">Cation transporter</fullName>
    </submittedName>
</protein>
<dbReference type="Proteomes" id="UP000602284">
    <property type="component" value="Unassembled WGS sequence"/>
</dbReference>
<reference evidence="11 12" key="1">
    <citation type="submission" date="2021-01" db="EMBL/GenBank/DDBJ databases">
        <title>Tumebacillus sp. strain ITR2 16S ribosomal RNA gene Genome sequencing and assembly.</title>
        <authorList>
            <person name="Kang M."/>
        </authorList>
    </citation>
    <scope>NUCLEOTIDE SEQUENCE [LARGE SCALE GENOMIC DNA]</scope>
    <source>
        <strain evidence="11 12">ITR2</strain>
    </source>
</reference>
<dbReference type="EMBL" id="JAEQNB010000005">
    <property type="protein sequence ID" value="MBL0388404.1"/>
    <property type="molecule type" value="Genomic_DNA"/>
</dbReference>
<evidence type="ECO:0000256" key="1">
    <source>
        <dbReference type="ARBA" id="ARBA00004141"/>
    </source>
</evidence>
<dbReference type="InterPro" id="IPR002524">
    <property type="entry name" value="Cation_efflux"/>
</dbReference>
<dbReference type="Gene3D" id="1.20.1510.10">
    <property type="entry name" value="Cation efflux protein transmembrane domain"/>
    <property type="match status" value="1"/>
</dbReference>
<proteinExistence type="inferred from homology"/>
<evidence type="ECO:0000259" key="10">
    <source>
        <dbReference type="Pfam" id="PF16916"/>
    </source>
</evidence>
<dbReference type="InterPro" id="IPR027470">
    <property type="entry name" value="Cation_efflux_CTD"/>
</dbReference>
<dbReference type="Pfam" id="PF16916">
    <property type="entry name" value="ZT_dimer"/>
    <property type="match status" value="1"/>
</dbReference>
<keyword evidence="12" id="KW-1185">Reference proteome</keyword>
<dbReference type="NCBIfam" id="TIGR01297">
    <property type="entry name" value="CDF"/>
    <property type="match status" value="1"/>
</dbReference>
<dbReference type="SUPFAM" id="SSF160240">
    <property type="entry name" value="Cation efflux protein cytoplasmic domain-like"/>
    <property type="match status" value="1"/>
</dbReference>
<evidence type="ECO:0000256" key="7">
    <source>
        <dbReference type="ARBA" id="ARBA00023136"/>
    </source>
</evidence>
<dbReference type="InterPro" id="IPR058533">
    <property type="entry name" value="Cation_efflux_TM"/>
</dbReference>
<feature type="transmembrane region" description="Helical" evidence="8">
    <location>
        <begin position="161"/>
        <end position="187"/>
    </location>
</feature>
<dbReference type="RefSeq" id="WP_201637255.1">
    <property type="nucleotide sequence ID" value="NZ_JAEQNB010000005.1"/>
</dbReference>
<accession>A0ABS1JDN6</accession>
<gene>
    <name evidence="11" type="ORF">JJB07_17500</name>
</gene>
<dbReference type="PANTHER" id="PTHR11562:SF17">
    <property type="entry name" value="RE54080P-RELATED"/>
    <property type="match status" value="1"/>
</dbReference>
<comment type="subcellular location">
    <subcellularLocation>
        <location evidence="1">Membrane</location>
        <topology evidence="1">Multi-pass membrane protein</topology>
    </subcellularLocation>
</comment>
<evidence type="ECO:0000256" key="2">
    <source>
        <dbReference type="ARBA" id="ARBA00008873"/>
    </source>
</evidence>
<evidence type="ECO:0000313" key="11">
    <source>
        <dbReference type="EMBL" id="MBL0388404.1"/>
    </source>
</evidence>
<feature type="transmembrane region" description="Helical" evidence="8">
    <location>
        <begin position="27"/>
        <end position="47"/>
    </location>
</feature>
<dbReference type="InterPro" id="IPR050681">
    <property type="entry name" value="CDF/SLC30A"/>
</dbReference>
<evidence type="ECO:0000313" key="12">
    <source>
        <dbReference type="Proteomes" id="UP000602284"/>
    </source>
</evidence>
<feature type="transmembrane region" description="Helical" evidence="8">
    <location>
        <begin position="95"/>
        <end position="114"/>
    </location>
</feature>
<organism evidence="11 12">
    <name type="scientific">Tumebacillus amylolyticus</name>
    <dbReference type="NCBI Taxonomy" id="2801339"/>
    <lineage>
        <taxon>Bacteria</taxon>
        <taxon>Bacillati</taxon>
        <taxon>Bacillota</taxon>
        <taxon>Bacilli</taxon>
        <taxon>Bacillales</taxon>
        <taxon>Alicyclobacillaceae</taxon>
        <taxon>Tumebacillus</taxon>
    </lineage>
</organism>
<evidence type="ECO:0000256" key="5">
    <source>
        <dbReference type="ARBA" id="ARBA00022989"/>
    </source>
</evidence>
<comment type="caution">
    <text evidence="11">The sequence shown here is derived from an EMBL/GenBank/DDBJ whole genome shotgun (WGS) entry which is preliminary data.</text>
</comment>
<keyword evidence="3" id="KW-0813">Transport</keyword>
<evidence type="ECO:0000256" key="8">
    <source>
        <dbReference type="SAM" id="Phobius"/>
    </source>
</evidence>
<dbReference type="Gene3D" id="3.30.70.1350">
    <property type="entry name" value="Cation efflux protein, cytoplasmic domain"/>
    <property type="match status" value="1"/>
</dbReference>
<keyword evidence="7 8" id="KW-0472">Membrane</keyword>
<evidence type="ECO:0000256" key="4">
    <source>
        <dbReference type="ARBA" id="ARBA00022692"/>
    </source>
</evidence>
<keyword evidence="5 8" id="KW-1133">Transmembrane helix</keyword>
<feature type="domain" description="Cation efflux protein cytoplasmic" evidence="10">
    <location>
        <begin position="224"/>
        <end position="298"/>
    </location>
</feature>
<evidence type="ECO:0000256" key="6">
    <source>
        <dbReference type="ARBA" id="ARBA00023065"/>
    </source>
</evidence>
<evidence type="ECO:0000256" key="3">
    <source>
        <dbReference type="ARBA" id="ARBA00022448"/>
    </source>
</evidence>
<keyword evidence="4 8" id="KW-0812">Transmembrane</keyword>
<dbReference type="InterPro" id="IPR036837">
    <property type="entry name" value="Cation_efflux_CTD_sf"/>
</dbReference>
<feature type="domain" description="Cation efflux protein transmembrane" evidence="9">
    <location>
        <begin position="33"/>
        <end position="218"/>
    </location>
</feature>
<sequence length="333" mass="36936">MHTHHHGHDHHHHHMGHAQASANSERLIRFGMMLTFVVFLIKIIGGYWTGSLALLSDGWHLAGDLLTLGLSWWGVKQSLKPPSRRQSFGRFRAEILSAFTANLILVGVGAYILIEAMRSVTEPQPVSSGWMFWLTLAGLVIYTALTYMMSKEKDNMNAKSAWLHFLGDALSSLAILIGAVVIHFTGWFWVDPVLGGLVGLVIGIGAGKMAWEGAHILLQFAPEHFEPDQVEESVLKLPNVSAVTDLHLWSLTPTQHFMSCHLAVDVSTIGEGEIIIRHVQQKMLEEFGIHHVTIQLETSSCSTCFHTVVDMNSHCQDCPQTDATSEIIQIEPN</sequence>
<feature type="transmembrane region" description="Helical" evidence="8">
    <location>
        <begin position="193"/>
        <end position="211"/>
    </location>
</feature>
<comment type="similarity">
    <text evidence="2">Belongs to the cation diffusion facilitator (CDF) transporter (TC 2.A.4) family. SLC30A subfamily.</text>
</comment>
<feature type="transmembrane region" description="Helical" evidence="8">
    <location>
        <begin position="130"/>
        <end position="149"/>
    </location>
</feature>
<keyword evidence="6" id="KW-0406">Ion transport</keyword>
<feature type="transmembrane region" description="Helical" evidence="8">
    <location>
        <begin position="59"/>
        <end position="75"/>
    </location>
</feature>
<dbReference type="InterPro" id="IPR027469">
    <property type="entry name" value="Cation_efflux_TMD_sf"/>
</dbReference>
<dbReference type="SUPFAM" id="SSF161111">
    <property type="entry name" value="Cation efflux protein transmembrane domain-like"/>
    <property type="match status" value="1"/>
</dbReference>
<evidence type="ECO:0000259" key="9">
    <source>
        <dbReference type="Pfam" id="PF01545"/>
    </source>
</evidence>
<dbReference type="PANTHER" id="PTHR11562">
    <property type="entry name" value="CATION EFFLUX PROTEIN/ ZINC TRANSPORTER"/>
    <property type="match status" value="1"/>
</dbReference>